<dbReference type="Proteomes" id="UP000215185">
    <property type="component" value="Chromosome 1"/>
</dbReference>
<dbReference type="SUPFAM" id="SSF46689">
    <property type="entry name" value="Homeodomain-like"/>
    <property type="match status" value="1"/>
</dbReference>
<dbReference type="eggNOG" id="COG1309">
    <property type="taxonomic scope" value="Bacteria"/>
</dbReference>
<dbReference type="Gene3D" id="1.10.357.10">
    <property type="entry name" value="Tetracycline Repressor, domain 2"/>
    <property type="match status" value="1"/>
</dbReference>
<dbReference type="Pfam" id="PF00440">
    <property type="entry name" value="TetR_N"/>
    <property type="match status" value="1"/>
</dbReference>
<dbReference type="EMBL" id="LT906439">
    <property type="protein sequence ID" value="SNU88382.1"/>
    <property type="molecule type" value="Genomic_DNA"/>
</dbReference>
<dbReference type="GO" id="GO:0003677">
    <property type="term" value="F:DNA binding"/>
    <property type="evidence" value="ECO:0007669"/>
    <property type="project" value="UniProtKB-UniRule"/>
</dbReference>
<keyword evidence="5" id="KW-1185">Reference proteome</keyword>
<feature type="DNA-binding region" description="H-T-H motif" evidence="2">
    <location>
        <begin position="33"/>
        <end position="52"/>
    </location>
</feature>
<gene>
    <name evidence="4" type="primary">yfiR</name>
    <name evidence="4" type="ORF">SAMEA4412692_01031</name>
</gene>
<dbReference type="RefSeq" id="WP_018373971.1">
    <property type="nucleotide sequence ID" value="NZ_LT906439.1"/>
</dbReference>
<accession>A0A239ST12</accession>
<feature type="domain" description="HTH tetR-type" evidence="3">
    <location>
        <begin position="10"/>
        <end position="70"/>
    </location>
</feature>
<evidence type="ECO:0000256" key="2">
    <source>
        <dbReference type="PROSITE-ProRule" id="PRU00335"/>
    </source>
</evidence>
<evidence type="ECO:0000313" key="5">
    <source>
        <dbReference type="Proteomes" id="UP000215185"/>
    </source>
</evidence>
<dbReference type="InterPro" id="IPR009057">
    <property type="entry name" value="Homeodomain-like_sf"/>
</dbReference>
<dbReference type="OrthoDB" id="9814200at2"/>
<keyword evidence="1 2" id="KW-0238">DNA-binding</keyword>
<dbReference type="AlphaFoldDB" id="A0A239ST12"/>
<evidence type="ECO:0000313" key="4">
    <source>
        <dbReference type="EMBL" id="SNU88382.1"/>
    </source>
</evidence>
<dbReference type="STRING" id="1123308.GCA_000380085_01428"/>
<name>A0A239ST12_9STRE</name>
<proteinExistence type="predicted"/>
<dbReference type="PROSITE" id="PS50977">
    <property type="entry name" value="HTH_TETR_2"/>
    <property type="match status" value="1"/>
</dbReference>
<dbReference type="InterPro" id="IPR001647">
    <property type="entry name" value="HTH_TetR"/>
</dbReference>
<organism evidence="4 5">
    <name type="scientific">Streptococcus merionis</name>
    <dbReference type="NCBI Taxonomy" id="400065"/>
    <lineage>
        <taxon>Bacteria</taxon>
        <taxon>Bacillati</taxon>
        <taxon>Bacillota</taxon>
        <taxon>Bacilli</taxon>
        <taxon>Lactobacillales</taxon>
        <taxon>Streptococcaceae</taxon>
        <taxon>Streptococcus</taxon>
    </lineage>
</organism>
<dbReference type="KEGG" id="smen:SAMEA4412692_1031"/>
<reference evidence="4 5" key="1">
    <citation type="submission" date="2017-06" db="EMBL/GenBank/DDBJ databases">
        <authorList>
            <consortium name="Pathogen Informatics"/>
        </authorList>
    </citation>
    <scope>NUCLEOTIDE SEQUENCE [LARGE SCALE GENOMIC DNA]</scope>
    <source>
        <strain evidence="4 5">NCTC13788</strain>
    </source>
</reference>
<evidence type="ECO:0000256" key="1">
    <source>
        <dbReference type="ARBA" id="ARBA00023125"/>
    </source>
</evidence>
<protein>
    <submittedName>
        <fullName evidence="4">HTH-type transcriptional regulator yfiR</fullName>
    </submittedName>
</protein>
<sequence>MCAAKRLSEAERKKEIVDSAAKVIMEKGFEKTTMEEIIAGTTLSKGGVYHYYGSVLEIFKDIMIFGIEYRNKIIKDHMGTDNQFVSDELMAKELVDKMLDDNPYMPLYIEFLIANKRNPEFKGLMVELQEQSKESCKIIFEGAPNRLFNLDTFQFVTDFINAIILGSDVLEARENFKKNRNLLEQMLILIFKNGKELKNEGL</sequence>
<evidence type="ECO:0000259" key="3">
    <source>
        <dbReference type="PROSITE" id="PS50977"/>
    </source>
</evidence>